<dbReference type="PANTHER" id="PTHR45641">
    <property type="entry name" value="TETRATRICOPEPTIDE REPEAT PROTEIN (AFU_ORTHOLOGUE AFUA_6G03870)"/>
    <property type="match status" value="1"/>
</dbReference>
<dbReference type="PROSITE" id="PS50005">
    <property type="entry name" value="TPR"/>
    <property type="match status" value="2"/>
</dbReference>
<reference evidence="6" key="1">
    <citation type="journal article" date="2017" name="bioRxiv">
        <title>Comparative analysis of the genomes of Stylophora pistillata and Acropora digitifera provides evidence for extensive differences between species of corals.</title>
        <authorList>
            <person name="Voolstra C.R."/>
            <person name="Li Y."/>
            <person name="Liew Y.J."/>
            <person name="Baumgarten S."/>
            <person name="Zoccola D."/>
            <person name="Flot J.-F."/>
            <person name="Tambutte S."/>
            <person name="Allemand D."/>
            <person name="Aranda M."/>
        </authorList>
    </citation>
    <scope>NUCLEOTIDE SEQUENCE [LARGE SCALE GENOMIC DNA]</scope>
</reference>
<dbReference type="Pfam" id="PF13424">
    <property type="entry name" value="TPR_12"/>
    <property type="match status" value="1"/>
</dbReference>
<dbReference type="Gene3D" id="1.25.40.10">
    <property type="entry name" value="Tetratricopeptide repeat domain"/>
    <property type="match status" value="2"/>
</dbReference>
<dbReference type="Gene3D" id="2.60.220.30">
    <property type="match status" value="2"/>
</dbReference>
<dbReference type="EMBL" id="LSMT01000348">
    <property type="protein sequence ID" value="PFX19702.1"/>
    <property type="molecule type" value="Genomic_DNA"/>
</dbReference>
<comment type="caution">
    <text evidence="5">The sequence shown here is derived from an EMBL/GenBank/DDBJ whole genome shotgun (WGS) entry which is preliminary data.</text>
</comment>
<proteinExistence type="predicted"/>
<dbReference type="Proteomes" id="UP000225706">
    <property type="component" value="Unassembled WGS sequence"/>
</dbReference>
<feature type="region of interest" description="Disordered" evidence="4">
    <location>
        <begin position="912"/>
        <end position="949"/>
    </location>
</feature>
<dbReference type="Pfam" id="PF20706">
    <property type="entry name" value="GT4-conflict"/>
    <property type="match status" value="1"/>
</dbReference>
<dbReference type="Gene3D" id="3.40.50.300">
    <property type="entry name" value="P-loop containing nucleotide triphosphate hydrolases"/>
    <property type="match status" value="1"/>
</dbReference>
<evidence type="ECO:0000256" key="4">
    <source>
        <dbReference type="SAM" id="MobiDB-lite"/>
    </source>
</evidence>
<feature type="compositionally biased region" description="Acidic residues" evidence="4">
    <location>
        <begin position="927"/>
        <end position="948"/>
    </location>
</feature>
<feature type="repeat" description="TPR" evidence="3">
    <location>
        <begin position="699"/>
        <end position="732"/>
    </location>
</feature>
<keyword evidence="6" id="KW-1185">Reference proteome</keyword>
<evidence type="ECO:0000313" key="5">
    <source>
        <dbReference type="EMBL" id="PFX19702.1"/>
    </source>
</evidence>
<feature type="compositionally biased region" description="Basic and acidic residues" evidence="4">
    <location>
        <begin position="912"/>
        <end position="926"/>
    </location>
</feature>
<dbReference type="Pfam" id="PF13181">
    <property type="entry name" value="TPR_8"/>
    <property type="match status" value="1"/>
</dbReference>
<dbReference type="PANTHER" id="PTHR45641:SF1">
    <property type="entry name" value="AAA+ ATPASE DOMAIN-CONTAINING PROTEIN"/>
    <property type="match status" value="1"/>
</dbReference>
<dbReference type="SMART" id="SM00028">
    <property type="entry name" value="TPR"/>
    <property type="match status" value="5"/>
</dbReference>
<evidence type="ECO:0000313" key="6">
    <source>
        <dbReference type="Proteomes" id="UP000225706"/>
    </source>
</evidence>
<organism evidence="5 6">
    <name type="scientific">Stylophora pistillata</name>
    <name type="common">Smooth cauliflower coral</name>
    <dbReference type="NCBI Taxonomy" id="50429"/>
    <lineage>
        <taxon>Eukaryota</taxon>
        <taxon>Metazoa</taxon>
        <taxon>Cnidaria</taxon>
        <taxon>Anthozoa</taxon>
        <taxon>Hexacorallia</taxon>
        <taxon>Scleractinia</taxon>
        <taxon>Astrocoeniina</taxon>
        <taxon>Pocilloporidae</taxon>
        <taxon>Stylophora</taxon>
    </lineage>
</organism>
<dbReference type="OrthoDB" id="5986190at2759"/>
<dbReference type="SUPFAM" id="SSF52540">
    <property type="entry name" value="P-loop containing nucleoside triphosphate hydrolases"/>
    <property type="match status" value="1"/>
</dbReference>
<sequence length="1512" mass="172111">MAAVVPAMEIESTSRLKQLFQDVSLNFNPTESETVVQLLKKNYGGKFNSLDNQDLLSGLQLLEKYGYVSDHKLTFIEKFVAPKCRKEGSIHAAVNKYKASYLTKADPEMDFVGRKDEIQKISKMLTAKTSIINLFGSAGVGKTRLAEEVCSKWRGQHFVFDLRDAKDMIAIYLRIMNSLKMAGRVGSVDLNYVVTRIHDEIRPLTSKDRPVLFLLDNLEEQLVSGQGGLEERKKLNNFLKLLTRLDEGNKQKTLKLLLTSRTQLKDNQVVKNYEVMSFDHSFSEKLLFHKGRFDVKEHQKEKLIRISNGAPLILKGLAAIFQHERKTVDDFLGNVHVGEVSTLERSKVRDNGIEKTIRFEEDGIDERQLYTIREMFDTLPTDILKVSAVSVSLFHGPFKEADAAKVLDISQSEAFLQLEGLVASGILSEVDENVTAEKKDNSAQYDIHPLLKKYADSLKADKTFQTPYTEAKARFHELFMSRIEKIAKLIDLDYVRAFTLFEKNRGNYEFAIDISLQPEFFRLPGEFRENALIASLFCAMVTECKLLNLFHSWAEMCEDDGKTGSLGRAQLKCWEAKQVLDVHGTKKAFEVLREASRSIEKVKDESTESFKLTKGFYLQSEGEILWRNGDHEKALASLQLSLTFSEKLLIEHTDLARCYNAIGNCQYSLNKLEEALEFYLKAYKMQEKLAGSEHHFDMPMYKNQIGTVYEGQGDYETAIEYYNAALKLLHELKLSGSWDEAHFCRNLANALMKQKKHSEAVEPANKAYDIRMKIVGNHPLTVRSIFQRAVIQVNLSKYKKALKLFLEAWEMEKTLEPGNHSEVWRKLINGVTDMCDLLKERKQKERFIKEAFEFCQGFWEGQRRSQPFGFNDYNREIIDTILELAGDKKSVNKYKAEKEWFYERYTAAKEDFRASEGDERSETKYGDEDDTEEEVEIEVDSTDEDDTMLDTIPANKRKTQIGRGEITNKGDTWDLPEAGASITFFPGFVKEPLLITCSLWSLRALSPPNGSNEVLVSNVIELSHDGPPDLEFMEDAPGSISVALLHSASNFKGYEVVIKQLVDLENNEWMDLETRNGWHPSERVPDWMCQFAEATLKKTCFSSFAAIWRLKSLVFFKPTSVIPKFTCTFPDYPNVNVVLPWSSVSADKDFRLTLKAQEPPKINQHREELLVGPILHISCSHDEELLEPAEINVPLALFEGKKELVNAHSGLWRVLHFKSTQETVQWTDITDQLDIPVFLTDGIVKFQVKTFCRFWLVFFRQFTGDVIGTASQLTTLASRLCEGMAKQRADFLAFLHVRIADTVPTSYILKVVCFPTHLRYDAYQIIKLSNITVIFQGGGTSDEPLYNGERTKVSLSDGFKLQGAGQDTFLTFGRQGPVHKDICVTIQDKTKLIVDFQKCPASVDNEDSLVLCSIPLSEDIEQVRPRLNAPSTSQVASQKLRLPHTSQRLKVTLLADEWTSLAGGLSTFNRELAINLAKQSSLEVTLFVPKNACHPKHKEEAKRHNVTILEAK</sequence>
<dbReference type="SUPFAM" id="SSF48452">
    <property type="entry name" value="TPR-like"/>
    <property type="match status" value="1"/>
</dbReference>
<accession>A0A2B4RTZ6</accession>
<dbReference type="InterPro" id="IPR011990">
    <property type="entry name" value="TPR-like_helical_dom_sf"/>
</dbReference>
<keyword evidence="2 3" id="KW-0802">TPR repeat</keyword>
<dbReference type="InterPro" id="IPR027417">
    <property type="entry name" value="P-loop_NTPase"/>
</dbReference>
<feature type="repeat" description="TPR" evidence="3">
    <location>
        <begin position="656"/>
        <end position="689"/>
    </location>
</feature>
<keyword evidence="1" id="KW-0677">Repeat</keyword>
<dbReference type="InterPro" id="IPR019734">
    <property type="entry name" value="TPR_rpt"/>
</dbReference>
<gene>
    <name evidence="5" type="primary">KLC4</name>
    <name evidence="5" type="ORF">AWC38_SpisGene15895</name>
</gene>
<protein>
    <submittedName>
        <fullName evidence="5">Kinesin light chain 4</fullName>
    </submittedName>
</protein>
<evidence type="ECO:0000256" key="1">
    <source>
        <dbReference type="ARBA" id="ARBA00022737"/>
    </source>
</evidence>
<dbReference type="PRINTS" id="PR00364">
    <property type="entry name" value="DISEASERSIST"/>
</dbReference>
<name>A0A2B4RTZ6_STYPI</name>
<evidence type="ECO:0000256" key="2">
    <source>
        <dbReference type="ARBA" id="ARBA00022803"/>
    </source>
</evidence>
<evidence type="ECO:0000256" key="3">
    <source>
        <dbReference type="PROSITE-ProRule" id="PRU00339"/>
    </source>
</evidence>